<proteinExistence type="predicted"/>
<reference evidence="3 4" key="1">
    <citation type="journal article" date="2019" name="Int. J. Syst. Evol. Microbiol.">
        <title>The Global Catalogue of Microorganisms (GCM) 10K type strain sequencing project: providing services to taxonomists for standard genome sequencing and annotation.</title>
        <authorList>
            <consortium name="The Broad Institute Genomics Platform"/>
            <consortium name="The Broad Institute Genome Sequencing Center for Infectious Disease"/>
            <person name="Wu L."/>
            <person name="Ma J."/>
        </authorList>
    </citation>
    <scope>NUCLEOTIDE SEQUENCE [LARGE SCALE GENOMIC DNA]</scope>
    <source>
        <strain evidence="3 4">JCM 4565</strain>
    </source>
</reference>
<evidence type="ECO:0000313" key="3">
    <source>
        <dbReference type="EMBL" id="GAA0381852.1"/>
    </source>
</evidence>
<dbReference type="Proteomes" id="UP001500063">
    <property type="component" value="Unassembled WGS sequence"/>
</dbReference>
<feature type="region of interest" description="Disordered" evidence="1">
    <location>
        <begin position="1"/>
        <end position="30"/>
    </location>
</feature>
<evidence type="ECO:0000259" key="2">
    <source>
        <dbReference type="Pfam" id="PF14280"/>
    </source>
</evidence>
<dbReference type="Pfam" id="PF14280">
    <property type="entry name" value="DUF4365"/>
    <property type="match status" value="1"/>
</dbReference>
<gene>
    <name evidence="3" type="ORF">GCM10010319_70400</name>
</gene>
<dbReference type="InterPro" id="IPR025375">
    <property type="entry name" value="DUF4365"/>
</dbReference>
<dbReference type="RefSeq" id="WP_301888936.1">
    <property type="nucleotide sequence ID" value="NZ_BAAABW010000043.1"/>
</dbReference>
<organism evidence="3 4">
    <name type="scientific">Streptomyces blastmyceticus</name>
    <dbReference type="NCBI Taxonomy" id="68180"/>
    <lineage>
        <taxon>Bacteria</taxon>
        <taxon>Bacillati</taxon>
        <taxon>Actinomycetota</taxon>
        <taxon>Actinomycetes</taxon>
        <taxon>Kitasatosporales</taxon>
        <taxon>Streptomycetaceae</taxon>
        <taxon>Streptomyces</taxon>
    </lineage>
</organism>
<comment type="caution">
    <text evidence="3">The sequence shown here is derived from an EMBL/GenBank/DDBJ whole genome shotgun (WGS) entry which is preliminary data.</text>
</comment>
<name>A0ABN0Y3D8_9ACTN</name>
<dbReference type="EMBL" id="BAAABW010000043">
    <property type="protein sequence ID" value="GAA0381852.1"/>
    <property type="molecule type" value="Genomic_DNA"/>
</dbReference>
<evidence type="ECO:0000256" key="1">
    <source>
        <dbReference type="SAM" id="MobiDB-lite"/>
    </source>
</evidence>
<sequence length="224" mass="24509">MAFPRPERGGPAPANGRRDRPGPPEPTRGALATTACMETLQVGYLHAVAAAAGCSLAQPFPDYGIDWHVSHSAPGHTVDDEVTIKVQLKCTYQLGPRLPARPDPRPARPPGTTRPTDRLDPRPPPQPAPTFAFTLDNDHLAKLARTPVSVHKILVVMIVPRARDDWIRAGHDNLELRHCCYWTNLAGHPVTGRSRTTVRIPTTRIFDDRALCEIMTRVGAGGRP</sequence>
<protein>
    <submittedName>
        <fullName evidence="3">DUF4365 domain-containing protein</fullName>
    </submittedName>
</protein>
<evidence type="ECO:0000313" key="4">
    <source>
        <dbReference type="Proteomes" id="UP001500063"/>
    </source>
</evidence>
<feature type="region of interest" description="Disordered" evidence="1">
    <location>
        <begin position="95"/>
        <end position="129"/>
    </location>
</feature>
<keyword evidence="4" id="KW-1185">Reference proteome</keyword>
<feature type="domain" description="DUF4365" evidence="2">
    <location>
        <begin position="42"/>
        <end position="217"/>
    </location>
</feature>
<accession>A0ABN0Y3D8</accession>